<protein>
    <submittedName>
        <fullName evidence="1">Uncharacterized protein</fullName>
    </submittedName>
</protein>
<evidence type="ECO:0000313" key="2">
    <source>
        <dbReference type="Proteomes" id="UP000775547"/>
    </source>
</evidence>
<organism evidence="1 2">
    <name type="scientific">Asterophora parasitica</name>
    <dbReference type="NCBI Taxonomy" id="117018"/>
    <lineage>
        <taxon>Eukaryota</taxon>
        <taxon>Fungi</taxon>
        <taxon>Dikarya</taxon>
        <taxon>Basidiomycota</taxon>
        <taxon>Agaricomycotina</taxon>
        <taxon>Agaricomycetes</taxon>
        <taxon>Agaricomycetidae</taxon>
        <taxon>Agaricales</taxon>
        <taxon>Tricholomatineae</taxon>
        <taxon>Lyophyllaceae</taxon>
        <taxon>Asterophora</taxon>
    </lineage>
</organism>
<accession>A0A9P7KEX3</accession>
<evidence type="ECO:0000313" key="1">
    <source>
        <dbReference type="EMBL" id="KAG5646889.1"/>
    </source>
</evidence>
<dbReference type="AlphaFoldDB" id="A0A9P7KEX3"/>
<proteinExistence type="predicted"/>
<keyword evidence="2" id="KW-1185">Reference proteome</keyword>
<name>A0A9P7KEX3_9AGAR</name>
<reference evidence="1" key="1">
    <citation type="submission" date="2020-07" db="EMBL/GenBank/DDBJ databases">
        <authorList>
            <person name="Nieuwenhuis M."/>
            <person name="Van De Peppel L.J.J."/>
        </authorList>
    </citation>
    <scope>NUCLEOTIDE SEQUENCE</scope>
    <source>
        <strain evidence="1">AP01</strain>
        <tissue evidence="1">Mycelium</tissue>
    </source>
</reference>
<dbReference type="Proteomes" id="UP000775547">
    <property type="component" value="Unassembled WGS sequence"/>
</dbReference>
<reference evidence="1" key="2">
    <citation type="submission" date="2021-10" db="EMBL/GenBank/DDBJ databases">
        <title>Phylogenomics reveals ancestral predisposition of the termite-cultivated fungus Termitomyces towards a domesticated lifestyle.</title>
        <authorList>
            <person name="Auxier B."/>
            <person name="Grum-Grzhimaylo A."/>
            <person name="Cardenas M.E."/>
            <person name="Lodge J.D."/>
            <person name="Laessoe T."/>
            <person name="Pedersen O."/>
            <person name="Smith M.E."/>
            <person name="Kuyper T.W."/>
            <person name="Franco-Molano E.A."/>
            <person name="Baroni T.J."/>
            <person name="Aanen D.K."/>
        </authorList>
    </citation>
    <scope>NUCLEOTIDE SEQUENCE</scope>
    <source>
        <strain evidence="1">AP01</strain>
        <tissue evidence="1">Mycelium</tissue>
    </source>
</reference>
<comment type="caution">
    <text evidence="1">The sequence shown here is derived from an EMBL/GenBank/DDBJ whole genome shotgun (WGS) entry which is preliminary data.</text>
</comment>
<gene>
    <name evidence="1" type="ORF">DXG03_001965</name>
</gene>
<dbReference type="EMBL" id="JABCKV010000015">
    <property type="protein sequence ID" value="KAG5646889.1"/>
    <property type="molecule type" value="Genomic_DNA"/>
</dbReference>
<sequence length="97" mass="10352">MTRKGSSQQVVKVIHVTAAPLSPSLGKEFEDDFLSRYKALGDIDPLPHLDTQRRANAAPVYSEAILIGAVCDAKSYSGGLLVIAQRSPIIIGTVGIF</sequence>